<organism evidence="1 2">
    <name type="scientific">Spirosoma profusum</name>
    <dbReference type="NCBI Taxonomy" id="2771354"/>
    <lineage>
        <taxon>Bacteria</taxon>
        <taxon>Pseudomonadati</taxon>
        <taxon>Bacteroidota</taxon>
        <taxon>Cytophagia</taxon>
        <taxon>Cytophagales</taxon>
        <taxon>Cytophagaceae</taxon>
        <taxon>Spirosoma</taxon>
    </lineage>
</organism>
<protein>
    <submittedName>
        <fullName evidence="1">LytTR family transcriptional regulator DNA-binding domain-containing protein</fullName>
    </submittedName>
</protein>
<evidence type="ECO:0000313" key="1">
    <source>
        <dbReference type="EMBL" id="MBD2705247.1"/>
    </source>
</evidence>
<keyword evidence="2" id="KW-1185">Reference proteome</keyword>
<dbReference type="AlphaFoldDB" id="A0A927GA40"/>
<proteinExistence type="predicted"/>
<dbReference type="EMBL" id="JACWZY010000049">
    <property type="protein sequence ID" value="MBD2705247.1"/>
    <property type="molecule type" value="Genomic_DNA"/>
</dbReference>
<comment type="caution">
    <text evidence="1">The sequence shown here is derived from an EMBL/GenBank/DDBJ whole genome shotgun (WGS) entry which is preliminary data.</text>
</comment>
<accession>A0A927GA40</accession>
<reference evidence="1" key="1">
    <citation type="submission" date="2020-09" db="EMBL/GenBank/DDBJ databases">
        <authorList>
            <person name="Kim M.K."/>
        </authorList>
    </citation>
    <scope>NUCLEOTIDE SEQUENCE</scope>
    <source>
        <strain evidence="1">BT702</strain>
    </source>
</reference>
<keyword evidence="1" id="KW-0238">DNA-binding</keyword>
<evidence type="ECO:0000313" key="2">
    <source>
        <dbReference type="Proteomes" id="UP000598820"/>
    </source>
</evidence>
<gene>
    <name evidence="1" type="ORF">IC229_31805</name>
</gene>
<dbReference type="GO" id="GO:0003677">
    <property type="term" value="F:DNA binding"/>
    <property type="evidence" value="ECO:0007669"/>
    <property type="project" value="UniProtKB-KW"/>
</dbReference>
<dbReference type="Proteomes" id="UP000598820">
    <property type="component" value="Unassembled WGS sequence"/>
</dbReference>
<sequence length="82" mass="9418">MYFHNGGYYLSAITLGTICQRFPYLFRLSKHLAVDPALIVGLHRNQASQLVVVLEVGDRRQEVDIPRRRVREVKQLLRGLGV</sequence>
<name>A0A927GA40_9BACT</name>